<comment type="similarity">
    <text evidence="2">Belongs to the 'GDSL' lipolytic enzyme family.</text>
</comment>
<evidence type="ECO:0000256" key="8">
    <source>
        <dbReference type="SAM" id="MobiDB-lite"/>
    </source>
</evidence>
<evidence type="ECO:0000256" key="7">
    <source>
        <dbReference type="ARBA" id="ARBA00023098"/>
    </source>
</evidence>
<dbReference type="InterPro" id="IPR035669">
    <property type="entry name" value="SGNH_plant_lipase-like"/>
</dbReference>
<evidence type="ECO:0000256" key="1">
    <source>
        <dbReference type="ARBA" id="ARBA00004613"/>
    </source>
</evidence>
<dbReference type="InterPro" id="IPR001087">
    <property type="entry name" value="GDSL"/>
</dbReference>
<keyword evidence="5" id="KW-0378">Hydrolase</keyword>
<dbReference type="CDD" id="cd01837">
    <property type="entry name" value="SGNH_plant_lipase_like"/>
    <property type="match status" value="1"/>
</dbReference>
<comment type="caution">
    <text evidence="10">The sequence shown here is derived from an EMBL/GenBank/DDBJ whole genome shotgun (WGS) entry which is preliminary data.</text>
</comment>
<dbReference type="GO" id="GO:0016788">
    <property type="term" value="F:hydrolase activity, acting on ester bonds"/>
    <property type="evidence" value="ECO:0007669"/>
    <property type="project" value="InterPro"/>
</dbReference>
<dbReference type="Pfam" id="PF00657">
    <property type="entry name" value="Lipase_GDSL"/>
    <property type="match status" value="1"/>
</dbReference>
<keyword evidence="4 9" id="KW-0732">Signal</keyword>
<sequence>MALELNNKKYLVLCVMLISLNHHINGANGAHAATGSKPQAPANGSTAAAPHSGTPELQVPKYATKDEPWVMSNGKLISSNKPKSINVDGIGTPAGGQPQVPCYFIFGDSLVDAGNNNNLITLAKANYKPYGIDFKPVGATGRFSNGKTTIDFTSEILGFDHYIPPSEQTNGKDMLQGLNFASAAAGIRDDTAHHLGDRISMSRQVESFKTKVGEMAGLLGGPKNTTAYLGKCLYQVGLGSNDYLNNYFVPSIYPTSKQLTPEQFADDLIKQYTTHLMVIYNLGARKIALTGVSQVGCSPNALARNSQDGTCIKSFNDANEMFNTRLRTLTDTLNKQHPDAKFTYVNSFGIFQDLKDKAATLGFKNTNSGCCGVGKYHGQITCLPGLTTCRNRTEYLFWDAYHPTEATNKIVSRRAYIKESPTDAYPYDIHTLLTLK</sequence>
<dbReference type="PANTHER" id="PTHR45650:SF73">
    <property type="entry name" value="SGNH HYDROLASE-TYPE ESTERASE DOMAIN-CONTAINING PROTEIN-RELATED"/>
    <property type="match status" value="1"/>
</dbReference>
<organism evidence="10 11">
    <name type="scientific">Heracleum sosnowskyi</name>
    <dbReference type="NCBI Taxonomy" id="360622"/>
    <lineage>
        <taxon>Eukaryota</taxon>
        <taxon>Viridiplantae</taxon>
        <taxon>Streptophyta</taxon>
        <taxon>Embryophyta</taxon>
        <taxon>Tracheophyta</taxon>
        <taxon>Spermatophyta</taxon>
        <taxon>Magnoliopsida</taxon>
        <taxon>eudicotyledons</taxon>
        <taxon>Gunneridae</taxon>
        <taxon>Pentapetalae</taxon>
        <taxon>asterids</taxon>
        <taxon>campanulids</taxon>
        <taxon>Apiales</taxon>
        <taxon>Apiaceae</taxon>
        <taxon>Apioideae</taxon>
        <taxon>apioid superclade</taxon>
        <taxon>Tordylieae</taxon>
        <taxon>Tordyliinae</taxon>
        <taxon>Heracleum</taxon>
    </lineage>
</organism>
<evidence type="ECO:0000256" key="5">
    <source>
        <dbReference type="ARBA" id="ARBA00022801"/>
    </source>
</evidence>
<gene>
    <name evidence="10" type="ORF">POM88_034946</name>
</gene>
<protein>
    <submittedName>
        <fullName evidence="10">GDSL-lipase 1</fullName>
    </submittedName>
</protein>
<dbReference type="GO" id="GO:0016042">
    <property type="term" value="P:lipid catabolic process"/>
    <property type="evidence" value="ECO:0007669"/>
    <property type="project" value="UniProtKB-KW"/>
</dbReference>
<dbReference type="Proteomes" id="UP001237642">
    <property type="component" value="Unassembled WGS sequence"/>
</dbReference>
<dbReference type="AlphaFoldDB" id="A0AAD8MDM5"/>
<reference evidence="10" key="1">
    <citation type="submission" date="2023-02" db="EMBL/GenBank/DDBJ databases">
        <title>Genome of toxic invasive species Heracleum sosnowskyi carries increased number of genes despite the absence of recent whole-genome duplications.</title>
        <authorList>
            <person name="Schelkunov M."/>
            <person name="Shtratnikova V."/>
            <person name="Makarenko M."/>
            <person name="Klepikova A."/>
            <person name="Omelchenko D."/>
            <person name="Novikova G."/>
            <person name="Obukhova E."/>
            <person name="Bogdanov V."/>
            <person name="Penin A."/>
            <person name="Logacheva M."/>
        </authorList>
    </citation>
    <scope>NUCLEOTIDE SEQUENCE</scope>
    <source>
        <strain evidence="10">Hsosn_3</strain>
        <tissue evidence="10">Leaf</tissue>
    </source>
</reference>
<keyword evidence="3" id="KW-0964">Secreted</keyword>
<name>A0AAD8MDM5_9APIA</name>
<evidence type="ECO:0000256" key="2">
    <source>
        <dbReference type="ARBA" id="ARBA00008668"/>
    </source>
</evidence>
<proteinExistence type="inferred from homology"/>
<evidence type="ECO:0000256" key="3">
    <source>
        <dbReference type="ARBA" id="ARBA00022525"/>
    </source>
</evidence>
<feature type="chain" id="PRO_5042074469" evidence="9">
    <location>
        <begin position="27"/>
        <end position="436"/>
    </location>
</feature>
<keyword evidence="6" id="KW-0442">Lipid degradation</keyword>
<feature type="region of interest" description="Disordered" evidence="8">
    <location>
        <begin position="29"/>
        <end position="58"/>
    </location>
</feature>
<dbReference type="Gene3D" id="3.40.50.1110">
    <property type="entry name" value="SGNH hydrolase"/>
    <property type="match status" value="1"/>
</dbReference>
<evidence type="ECO:0000256" key="9">
    <source>
        <dbReference type="SAM" id="SignalP"/>
    </source>
</evidence>
<keyword evidence="11" id="KW-1185">Reference proteome</keyword>
<dbReference type="InterPro" id="IPR036514">
    <property type="entry name" value="SGNH_hydro_sf"/>
</dbReference>
<evidence type="ECO:0000256" key="6">
    <source>
        <dbReference type="ARBA" id="ARBA00022963"/>
    </source>
</evidence>
<evidence type="ECO:0000313" key="10">
    <source>
        <dbReference type="EMBL" id="KAK1368854.1"/>
    </source>
</evidence>
<evidence type="ECO:0000313" key="11">
    <source>
        <dbReference type="Proteomes" id="UP001237642"/>
    </source>
</evidence>
<dbReference type="GO" id="GO:0005576">
    <property type="term" value="C:extracellular region"/>
    <property type="evidence" value="ECO:0007669"/>
    <property type="project" value="UniProtKB-SubCell"/>
</dbReference>
<feature type="signal peptide" evidence="9">
    <location>
        <begin position="1"/>
        <end position="26"/>
    </location>
</feature>
<reference evidence="10" key="2">
    <citation type="submission" date="2023-05" db="EMBL/GenBank/DDBJ databases">
        <authorList>
            <person name="Schelkunov M.I."/>
        </authorList>
    </citation>
    <scope>NUCLEOTIDE SEQUENCE</scope>
    <source>
        <strain evidence="10">Hsosn_3</strain>
        <tissue evidence="10">Leaf</tissue>
    </source>
</reference>
<evidence type="ECO:0000256" key="4">
    <source>
        <dbReference type="ARBA" id="ARBA00022729"/>
    </source>
</evidence>
<dbReference type="PANTHER" id="PTHR45650">
    <property type="entry name" value="GDSL-LIKE LIPASE/ACYLHYDROLASE-RELATED"/>
    <property type="match status" value="1"/>
</dbReference>
<dbReference type="EMBL" id="JAUIZM010000008">
    <property type="protein sequence ID" value="KAK1368854.1"/>
    <property type="molecule type" value="Genomic_DNA"/>
</dbReference>
<accession>A0AAD8MDM5</accession>
<keyword evidence="7" id="KW-0443">Lipid metabolism</keyword>
<dbReference type="InterPro" id="IPR051238">
    <property type="entry name" value="GDSL_esterase/lipase"/>
</dbReference>
<comment type="subcellular location">
    <subcellularLocation>
        <location evidence="1">Secreted</location>
    </subcellularLocation>
</comment>